<protein>
    <submittedName>
        <fullName evidence="1">Uncharacterized protein</fullName>
    </submittedName>
</protein>
<reference evidence="1" key="1">
    <citation type="submission" date="2020-03" db="EMBL/GenBank/DDBJ databases">
        <title>The deep terrestrial virosphere.</title>
        <authorList>
            <person name="Holmfeldt K."/>
            <person name="Nilsson E."/>
            <person name="Simone D."/>
            <person name="Lopez-Fernandez M."/>
            <person name="Wu X."/>
            <person name="de Brujin I."/>
            <person name="Lundin D."/>
            <person name="Andersson A."/>
            <person name="Bertilsson S."/>
            <person name="Dopson M."/>
        </authorList>
    </citation>
    <scope>NUCLEOTIDE SEQUENCE</scope>
    <source>
        <strain evidence="1">MM415B02670</strain>
    </source>
</reference>
<name>A0A6M3L6Q9_9ZZZZ</name>
<sequence length="244" mass="27589">MAVQRLNLKQIEDAILQIMGFDSSENAPWKTSATLYQRINEYGQRLPMRLNQIARETNVPTPVHFDMWKSSCNSSTTGTTVVLVAASSATIYFPTDYDHTISLYDITNKRPIQLIDNVDKWHYERLVHGPAGPPRYVEIGGFASDGAAAWRRTATLYPATESGVTPSVRLKYWRIPAAMTATVAAQAQSQYPDVDPKYESLFIYGPVIDLARIDLARQQNLGFEQWVRLERELLVEMLSTCRSI</sequence>
<dbReference type="AlphaFoldDB" id="A0A6M3L6Q9"/>
<organism evidence="1">
    <name type="scientific">viral metagenome</name>
    <dbReference type="NCBI Taxonomy" id="1070528"/>
    <lineage>
        <taxon>unclassified sequences</taxon>
        <taxon>metagenomes</taxon>
        <taxon>organismal metagenomes</taxon>
    </lineage>
</organism>
<dbReference type="EMBL" id="MT142808">
    <property type="protein sequence ID" value="QJA88858.1"/>
    <property type="molecule type" value="Genomic_DNA"/>
</dbReference>
<gene>
    <name evidence="1" type="ORF">MM415B02670_0006</name>
</gene>
<proteinExistence type="predicted"/>
<accession>A0A6M3L6Q9</accession>
<evidence type="ECO:0000313" key="1">
    <source>
        <dbReference type="EMBL" id="QJA88858.1"/>
    </source>
</evidence>